<evidence type="ECO:0000313" key="13">
    <source>
        <dbReference type="EMBL" id="TKR93708.1"/>
    </source>
</evidence>
<dbReference type="PANTHER" id="PTHR11893">
    <property type="entry name" value="INNEXIN"/>
    <property type="match status" value="1"/>
</dbReference>
<dbReference type="AlphaFoldDB" id="A0A4U5PBK2"/>
<evidence type="ECO:0000256" key="4">
    <source>
        <dbReference type="ARBA" id="ARBA00022475"/>
    </source>
</evidence>
<comment type="caution">
    <text evidence="13">The sequence shown here is derived from an EMBL/GenBank/DDBJ whole genome shotgun (WGS) entry which is preliminary data.</text>
</comment>
<feature type="transmembrane region" description="Helical" evidence="12">
    <location>
        <begin position="262"/>
        <end position="289"/>
    </location>
</feature>
<dbReference type="STRING" id="34508.A0A4U5PBK2"/>
<keyword evidence="10 12" id="KW-0472">Membrane</keyword>
<dbReference type="PROSITE" id="PS51013">
    <property type="entry name" value="PANNEXIN"/>
    <property type="match status" value="1"/>
</dbReference>
<evidence type="ECO:0000256" key="11">
    <source>
        <dbReference type="ARBA" id="ARBA00023303"/>
    </source>
</evidence>
<comment type="function">
    <text evidence="12">Structural component of the gap junctions.</text>
</comment>
<keyword evidence="4" id="KW-1003">Cell membrane</keyword>
<dbReference type="GO" id="GO:0005886">
    <property type="term" value="C:plasma membrane"/>
    <property type="evidence" value="ECO:0007669"/>
    <property type="project" value="UniProtKB-SubCell"/>
</dbReference>
<comment type="similarity">
    <text evidence="12">Belongs to the pannexin family.</text>
</comment>
<evidence type="ECO:0000256" key="9">
    <source>
        <dbReference type="ARBA" id="ARBA00023065"/>
    </source>
</evidence>
<evidence type="ECO:0000256" key="10">
    <source>
        <dbReference type="ARBA" id="ARBA00023136"/>
    </source>
</evidence>
<keyword evidence="9 12" id="KW-0406">Ion transport</keyword>
<keyword evidence="7" id="KW-0965">Cell junction</keyword>
<evidence type="ECO:0000256" key="7">
    <source>
        <dbReference type="ARBA" id="ARBA00022949"/>
    </source>
</evidence>
<evidence type="ECO:0000256" key="8">
    <source>
        <dbReference type="ARBA" id="ARBA00022989"/>
    </source>
</evidence>
<feature type="transmembrane region" description="Helical" evidence="12">
    <location>
        <begin position="97"/>
        <end position="119"/>
    </location>
</feature>
<evidence type="ECO:0000313" key="14">
    <source>
        <dbReference type="Proteomes" id="UP000298663"/>
    </source>
</evidence>
<keyword evidence="14" id="KW-1185">Reference proteome</keyword>
<evidence type="ECO:0000256" key="2">
    <source>
        <dbReference type="ARBA" id="ARBA00004651"/>
    </source>
</evidence>
<dbReference type="Proteomes" id="UP000298663">
    <property type="component" value="Unassembled WGS sequence"/>
</dbReference>
<evidence type="ECO:0000256" key="5">
    <source>
        <dbReference type="ARBA" id="ARBA00022692"/>
    </source>
</evidence>
<sequence>MEYALAVAVRFIDIHYEGDFVDRINHEFTPTVFVLCATVIFAKLAVGSSIECFTKAQYTKHWSAYTHDYCLVENTYYVPQNSSIPGFVERGEAQLSYYQWCGFILVGLALFSMLPHILWRSFNWISGYHIRPIIEQCEKAANGATSEQPEVVRKTAHMLLHASRLDHRYFHVFPRNTFTTYLYLLMKLSVLAVIFLQLKIVAVFLGSFTYPFQVLRYDLGDWQSSGLFPRVTLCDIDIRVPGQFQKYTMECTLPLNMLNEKIFVFLFFYLLTLAFFTVFNVLYWIVLIFRSGAFFKQLGECQEFDRGVTAKSQEKMAFLDENEDLSFDPIEEFARRVPGTDLTVVLHLLAKRVGFYFTSDVLLKMVKIDSDERMKRQGEASKEKSKPNQYLEI</sequence>
<name>A0A4U5PBK2_STECR</name>
<keyword evidence="3 12" id="KW-0813">Transport</keyword>
<organism evidence="13 14">
    <name type="scientific">Steinernema carpocapsae</name>
    <name type="common">Entomopathogenic nematode</name>
    <dbReference type="NCBI Taxonomy" id="34508"/>
    <lineage>
        <taxon>Eukaryota</taxon>
        <taxon>Metazoa</taxon>
        <taxon>Ecdysozoa</taxon>
        <taxon>Nematoda</taxon>
        <taxon>Chromadorea</taxon>
        <taxon>Rhabditida</taxon>
        <taxon>Tylenchina</taxon>
        <taxon>Panagrolaimomorpha</taxon>
        <taxon>Strongyloidoidea</taxon>
        <taxon>Steinernematidae</taxon>
        <taxon>Steinernema</taxon>
    </lineage>
</organism>
<gene>
    <name evidence="12" type="primary">inx</name>
    <name evidence="13" type="ORF">L596_008118</name>
</gene>
<reference evidence="13 14" key="2">
    <citation type="journal article" date="2019" name="G3 (Bethesda)">
        <title>Hybrid Assembly of the Genome of the Entomopathogenic Nematode Steinernema carpocapsae Identifies the X-Chromosome.</title>
        <authorList>
            <person name="Serra L."/>
            <person name="Macchietto M."/>
            <person name="Macias-Munoz A."/>
            <person name="McGill C.J."/>
            <person name="Rodriguez I.M."/>
            <person name="Rodriguez B."/>
            <person name="Murad R."/>
            <person name="Mortazavi A."/>
        </authorList>
    </citation>
    <scope>NUCLEOTIDE SEQUENCE [LARGE SCALE GENOMIC DNA]</scope>
    <source>
        <strain evidence="13 14">ALL</strain>
    </source>
</reference>
<keyword evidence="11 12" id="KW-0407">Ion channel</keyword>
<accession>A0A4U5PBK2</accession>
<dbReference type="GO" id="GO:0005921">
    <property type="term" value="C:gap junction"/>
    <property type="evidence" value="ECO:0007669"/>
    <property type="project" value="UniProtKB-SubCell"/>
</dbReference>
<keyword evidence="8 12" id="KW-1133">Transmembrane helix</keyword>
<dbReference type="Pfam" id="PF00876">
    <property type="entry name" value="Innexin"/>
    <property type="match status" value="1"/>
</dbReference>
<evidence type="ECO:0000256" key="1">
    <source>
        <dbReference type="ARBA" id="ARBA00004610"/>
    </source>
</evidence>
<evidence type="ECO:0000256" key="12">
    <source>
        <dbReference type="RuleBase" id="RU010713"/>
    </source>
</evidence>
<feature type="transmembrane region" description="Helical" evidence="12">
    <location>
        <begin position="181"/>
        <end position="205"/>
    </location>
</feature>
<protein>
    <recommendedName>
        <fullName evidence="12">Innexin</fullName>
    </recommendedName>
</protein>
<dbReference type="GO" id="GO:0005243">
    <property type="term" value="F:gap junction channel activity"/>
    <property type="evidence" value="ECO:0007669"/>
    <property type="project" value="TreeGrafter"/>
</dbReference>
<dbReference type="GO" id="GO:0034220">
    <property type="term" value="P:monoatomic ion transmembrane transport"/>
    <property type="evidence" value="ECO:0007669"/>
    <property type="project" value="UniProtKB-KW"/>
</dbReference>
<proteinExistence type="inferred from homology"/>
<dbReference type="OrthoDB" id="5867527at2759"/>
<comment type="subcellular location">
    <subcellularLocation>
        <location evidence="1">Cell junction</location>
        <location evidence="1">Gap junction</location>
    </subcellularLocation>
    <subcellularLocation>
        <location evidence="2 12">Cell membrane</location>
        <topology evidence="2 12">Multi-pass membrane protein</topology>
    </subcellularLocation>
</comment>
<evidence type="ECO:0000256" key="3">
    <source>
        <dbReference type="ARBA" id="ARBA00022448"/>
    </source>
</evidence>
<dbReference type="InterPro" id="IPR000990">
    <property type="entry name" value="Innexin"/>
</dbReference>
<reference evidence="13 14" key="1">
    <citation type="journal article" date="2015" name="Genome Biol.">
        <title>Comparative genomics of Steinernema reveals deeply conserved gene regulatory networks.</title>
        <authorList>
            <person name="Dillman A.R."/>
            <person name="Macchietto M."/>
            <person name="Porter C.F."/>
            <person name="Rogers A."/>
            <person name="Williams B."/>
            <person name="Antoshechkin I."/>
            <person name="Lee M.M."/>
            <person name="Goodwin Z."/>
            <person name="Lu X."/>
            <person name="Lewis E.E."/>
            <person name="Goodrich-Blair H."/>
            <person name="Stock S.P."/>
            <person name="Adams B.J."/>
            <person name="Sternberg P.W."/>
            <person name="Mortazavi A."/>
        </authorList>
    </citation>
    <scope>NUCLEOTIDE SEQUENCE [LARGE SCALE GENOMIC DNA]</scope>
    <source>
        <strain evidence="13 14">ALL</strain>
    </source>
</reference>
<dbReference type="EMBL" id="AZBU02000002">
    <property type="protein sequence ID" value="TKR93708.1"/>
    <property type="molecule type" value="Genomic_DNA"/>
</dbReference>
<keyword evidence="5 12" id="KW-0812">Transmembrane</keyword>
<dbReference type="PANTHER" id="PTHR11893:SF32">
    <property type="entry name" value="INNEXIN"/>
    <property type="match status" value="1"/>
</dbReference>
<dbReference type="PRINTS" id="PR01262">
    <property type="entry name" value="INNEXIN"/>
</dbReference>
<evidence type="ECO:0000256" key="6">
    <source>
        <dbReference type="ARBA" id="ARBA00022868"/>
    </source>
</evidence>
<comment type="caution">
    <text evidence="12">Lacks conserved residue(s) required for the propagation of feature annotation.</text>
</comment>
<keyword evidence="6" id="KW-0303">Gap junction</keyword>